<accession>A0ABU4S338</accession>
<dbReference type="EMBL" id="JAXAFO010000034">
    <property type="protein sequence ID" value="MDX6850907.1"/>
    <property type="molecule type" value="Genomic_DNA"/>
</dbReference>
<dbReference type="Proteomes" id="UP001273505">
    <property type="component" value="Unassembled WGS sequence"/>
</dbReference>
<protein>
    <submittedName>
        <fullName evidence="1">DUF6435 family protein</fullName>
    </submittedName>
</protein>
<keyword evidence="2" id="KW-1185">Reference proteome</keyword>
<gene>
    <name evidence="1" type="ORF">SCD92_16145</name>
</gene>
<proteinExistence type="predicted"/>
<sequence length="60" mass="6906">MLSFLRKDPTKKLQKSYEAILEKAMLAQRSGDIKTYSLLTEEAEKVRAQIEAIQAEQVQH</sequence>
<dbReference type="Pfam" id="PF20027">
    <property type="entry name" value="DUF6435"/>
    <property type="match status" value="1"/>
</dbReference>
<evidence type="ECO:0000313" key="1">
    <source>
        <dbReference type="EMBL" id="MDX6850907.1"/>
    </source>
</evidence>
<name>A0ABU4S338_9GAMM</name>
<comment type="caution">
    <text evidence="1">The sequence shown here is derived from an EMBL/GenBank/DDBJ whole genome shotgun (WGS) entry which is preliminary data.</text>
</comment>
<organism evidence="1 2">
    <name type="scientific">Gilvimarinus gilvus</name>
    <dbReference type="NCBI Taxonomy" id="3058038"/>
    <lineage>
        <taxon>Bacteria</taxon>
        <taxon>Pseudomonadati</taxon>
        <taxon>Pseudomonadota</taxon>
        <taxon>Gammaproteobacteria</taxon>
        <taxon>Cellvibrionales</taxon>
        <taxon>Cellvibrionaceae</taxon>
        <taxon>Gilvimarinus</taxon>
    </lineage>
</organism>
<evidence type="ECO:0000313" key="2">
    <source>
        <dbReference type="Proteomes" id="UP001273505"/>
    </source>
</evidence>
<dbReference type="NCBIfam" id="NF033487">
    <property type="entry name" value="Lacal_2735_fam"/>
    <property type="match status" value="1"/>
</dbReference>
<dbReference type="RefSeq" id="WP_302723353.1">
    <property type="nucleotide sequence ID" value="NZ_JAULRU010000610.1"/>
</dbReference>
<dbReference type="InterPro" id="IPR045493">
    <property type="entry name" value="DUF6435"/>
</dbReference>
<reference evidence="1 2" key="1">
    <citation type="submission" date="2023-11" db="EMBL/GenBank/DDBJ databases">
        <title>Gilvimarinus fulvus sp. nov., isolated from the surface of Kelp.</title>
        <authorList>
            <person name="Sun Y.Y."/>
            <person name="Gong Y."/>
            <person name="Du Z.J."/>
        </authorList>
    </citation>
    <scope>NUCLEOTIDE SEQUENCE [LARGE SCALE GENOMIC DNA]</scope>
    <source>
        <strain evidence="1 2">SDUM040013</strain>
    </source>
</reference>